<evidence type="ECO:0000313" key="3">
    <source>
        <dbReference type="Proteomes" id="UP000091820"/>
    </source>
</evidence>
<protein>
    <submittedName>
        <fullName evidence="2">Uncharacterized protein</fullName>
    </submittedName>
</protein>
<dbReference type="EnsemblMetazoa" id="GBRI037039-RA">
    <property type="protein sequence ID" value="GBRI037039-PA"/>
    <property type="gene ID" value="GBRI037039"/>
</dbReference>
<organism evidence="2 3">
    <name type="scientific">Glossina brevipalpis</name>
    <dbReference type="NCBI Taxonomy" id="37001"/>
    <lineage>
        <taxon>Eukaryota</taxon>
        <taxon>Metazoa</taxon>
        <taxon>Ecdysozoa</taxon>
        <taxon>Arthropoda</taxon>
        <taxon>Hexapoda</taxon>
        <taxon>Insecta</taxon>
        <taxon>Pterygota</taxon>
        <taxon>Neoptera</taxon>
        <taxon>Endopterygota</taxon>
        <taxon>Diptera</taxon>
        <taxon>Brachycera</taxon>
        <taxon>Muscomorpha</taxon>
        <taxon>Hippoboscoidea</taxon>
        <taxon>Glossinidae</taxon>
        <taxon>Glossina</taxon>
    </lineage>
</organism>
<dbReference type="AlphaFoldDB" id="A0A1A9WY98"/>
<proteinExistence type="predicted"/>
<dbReference type="VEuPathDB" id="VectorBase:GBRI037039"/>
<name>A0A1A9WY98_9MUSC</name>
<reference evidence="3" key="1">
    <citation type="submission" date="2014-03" db="EMBL/GenBank/DDBJ databases">
        <authorList>
            <person name="Aksoy S."/>
            <person name="Warren W."/>
            <person name="Wilson R.K."/>
        </authorList>
    </citation>
    <scope>NUCLEOTIDE SEQUENCE [LARGE SCALE GENOMIC DNA]</scope>
    <source>
        <strain evidence="3">IAEA</strain>
    </source>
</reference>
<evidence type="ECO:0000256" key="1">
    <source>
        <dbReference type="SAM" id="MobiDB-lite"/>
    </source>
</evidence>
<sequence length="63" mass="7304">MEKPFKKLKKIIELKNWKKKEHGKEIVRRTKEVPSQPISPVSQNLVTSHDQLNPPSTTGTRLQ</sequence>
<accession>A0A1A9WY98</accession>
<feature type="region of interest" description="Disordered" evidence="1">
    <location>
        <begin position="25"/>
        <end position="63"/>
    </location>
</feature>
<keyword evidence="3" id="KW-1185">Reference proteome</keyword>
<evidence type="ECO:0000313" key="2">
    <source>
        <dbReference type="EnsemblMetazoa" id="GBRI037039-PA"/>
    </source>
</evidence>
<reference evidence="2" key="2">
    <citation type="submission" date="2020-05" db="UniProtKB">
        <authorList>
            <consortium name="EnsemblMetazoa"/>
        </authorList>
    </citation>
    <scope>IDENTIFICATION</scope>
    <source>
        <strain evidence="2">IAEA</strain>
    </source>
</reference>
<feature type="compositionally biased region" description="Polar residues" evidence="1">
    <location>
        <begin position="36"/>
        <end position="63"/>
    </location>
</feature>
<dbReference type="Proteomes" id="UP000091820">
    <property type="component" value="Unassembled WGS sequence"/>
</dbReference>